<evidence type="ECO:0000256" key="19">
    <source>
        <dbReference type="ARBA" id="ARBA00045957"/>
    </source>
</evidence>
<feature type="transmembrane region" description="Helical" evidence="25">
    <location>
        <begin position="574"/>
        <end position="598"/>
    </location>
</feature>
<evidence type="ECO:0000256" key="5">
    <source>
        <dbReference type="ARBA" id="ARBA00009183"/>
    </source>
</evidence>
<dbReference type="InterPro" id="IPR036188">
    <property type="entry name" value="FAD/NAD-bd_sf"/>
</dbReference>
<evidence type="ECO:0000256" key="22">
    <source>
        <dbReference type="ARBA" id="ARBA00048088"/>
    </source>
</evidence>
<keyword evidence="7 24" id="KW-0285">Flavoprotein</keyword>
<evidence type="ECO:0000256" key="4">
    <source>
        <dbReference type="ARBA" id="ARBA00004389"/>
    </source>
</evidence>
<dbReference type="GO" id="GO:0050660">
    <property type="term" value="F:flavin adenine dinucleotide binding"/>
    <property type="evidence" value="ECO:0007669"/>
    <property type="project" value="InterPro"/>
</dbReference>
<evidence type="ECO:0000256" key="15">
    <source>
        <dbReference type="ARBA" id="ARBA00022989"/>
    </source>
</evidence>
<dbReference type="PRINTS" id="PR01122">
    <property type="entry name" value="FMOXYGENASE2"/>
</dbReference>
<comment type="function">
    <text evidence="19">Broad spectrum monooxygenase that catalyzes the oxygenation of a wide variety of nitrogen- and sulfur-containing compounds including xenobiotics. Catalyzes the S-oxygenation of hypotaurine to produce taurine, an organic osmolyte involved in cell volume regulation as well as a variety of cytoprotective and developmental processes. In vitro, catalyzes the N-oxygenation of trimethylamine (TMA) to produce trimethylamine N-oxide (TMAO) and could therefore participate to the detoxification of this compound that is generated by the action of gut microbiota from dietary precursors such as choline, choline containing compounds, betaine or L-carnitine.</text>
</comment>
<keyword evidence="10 24" id="KW-0274">FAD</keyword>
<keyword evidence="12" id="KW-0832">Ubl conjugation</keyword>
<dbReference type="SUPFAM" id="SSF51905">
    <property type="entry name" value="FAD/NAD(P)-binding domain"/>
    <property type="match status" value="2"/>
</dbReference>
<keyword evidence="9" id="KW-0256">Endoplasmic reticulum</keyword>
<evidence type="ECO:0000256" key="24">
    <source>
        <dbReference type="RuleBase" id="RU361177"/>
    </source>
</evidence>
<evidence type="ECO:0000256" key="2">
    <source>
        <dbReference type="ARBA" id="ARBA00001974"/>
    </source>
</evidence>
<comment type="subcellular location">
    <subcellularLocation>
        <location evidence="4">Endoplasmic reticulum membrane</location>
        <topology evidence="4">Single-pass membrane protein</topology>
    </subcellularLocation>
    <subcellularLocation>
        <location evidence="3">Microsome membrane</location>
        <topology evidence="3">Single-pass membrane protein</topology>
    </subcellularLocation>
</comment>
<evidence type="ECO:0000256" key="8">
    <source>
        <dbReference type="ARBA" id="ARBA00022692"/>
    </source>
</evidence>
<feature type="transmembrane region" description="Helical" evidence="25">
    <location>
        <begin position="543"/>
        <end position="562"/>
    </location>
</feature>
<evidence type="ECO:0000256" key="11">
    <source>
        <dbReference type="ARBA" id="ARBA00022842"/>
    </source>
</evidence>
<dbReference type="Gene3D" id="3.50.50.60">
    <property type="entry name" value="FAD/NAD(P)-binding domain"/>
    <property type="match status" value="1"/>
</dbReference>
<dbReference type="FunFam" id="3.50.50.60:FF:000159">
    <property type="entry name" value="Dimethylaniline monooxygenase [N-oxide-forming]"/>
    <property type="match status" value="1"/>
</dbReference>
<evidence type="ECO:0000256" key="10">
    <source>
        <dbReference type="ARBA" id="ARBA00022827"/>
    </source>
</evidence>
<dbReference type="AlphaFoldDB" id="T1DCI0"/>
<dbReference type="GO" id="GO:0050661">
    <property type="term" value="F:NADP binding"/>
    <property type="evidence" value="ECO:0007669"/>
    <property type="project" value="InterPro"/>
</dbReference>
<accession>T1DCI0</accession>
<evidence type="ECO:0000256" key="20">
    <source>
        <dbReference type="ARBA" id="ARBA00047338"/>
    </source>
</evidence>
<keyword evidence="16 24" id="KW-0560">Oxidoreductase</keyword>
<evidence type="ECO:0000313" key="26">
    <source>
        <dbReference type="EMBL" id="JAA93015.1"/>
    </source>
</evidence>
<dbReference type="GO" id="GO:0047822">
    <property type="term" value="F:hypotaurine monooxygenase activity"/>
    <property type="evidence" value="ECO:0007669"/>
    <property type="project" value="RHEA"/>
</dbReference>
<dbReference type="InterPro" id="IPR002254">
    <property type="entry name" value="Flavin_mOase_2"/>
</dbReference>
<dbReference type="InterPro" id="IPR020946">
    <property type="entry name" value="Flavin_mOase-like"/>
</dbReference>
<dbReference type="PRINTS" id="PR00370">
    <property type="entry name" value="FMOXYGENASE"/>
</dbReference>
<dbReference type="GO" id="GO:0034899">
    <property type="term" value="F:trimethylamine monooxygenase activity"/>
    <property type="evidence" value="ECO:0007669"/>
    <property type="project" value="UniProtKB-EC"/>
</dbReference>
<dbReference type="GO" id="GO:0005789">
    <property type="term" value="C:endoplasmic reticulum membrane"/>
    <property type="evidence" value="ECO:0007669"/>
    <property type="project" value="UniProtKB-SubCell"/>
</dbReference>
<comment type="catalytic activity">
    <reaction evidence="21">
        <text>hypotaurine + NADPH + O2 + H(+) = taurine + NADP(+) + H2O</text>
        <dbReference type="Rhea" id="RHEA:69819"/>
        <dbReference type="ChEBI" id="CHEBI:15377"/>
        <dbReference type="ChEBI" id="CHEBI:15378"/>
        <dbReference type="ChEBI" id="CHEBI:15379"/>
        <dbReference type="ChEBI" id="CHEBI:57783"/>
        <dbReference type="ChEBI" id="CHEBI:57853"/>
        <dbReference type="ChEBI" id="CHEBI:58349"/>
        <dbReference type="ChEBI" id="CHEBI:507393"/>
        <dbReference type="EC" id="1.14.13.8"/>
    </reaction>
    <physiologicalReaction direction="left-to-right" evidence="21">
        <dbReference type="Rhea" id="RHEA:69820"/>
    </physiologicalReaction>
</comment>
<evidence type="ECO:0000256" key="17">
    <source>
        <dbReference type="ARBA" id="ARBA00023033"/>
    </source>
</evidence>
<protein>
    <recommendedName>
        <fullName evidence="24">Flavin-containing monooxygenase</fullName>
        <ecNumber evidence="24">1.-.-.-</ecNumber>
    </recommendedName>
</protein>
<keyword evidence="15 25" id="KW-1133">Transmembrane helix</keyword>
<dbReference type="GO" id="GO:0004499">
    <property type="term" value="F:N,N-dimethylaniline monooxygenase activity"/>
    <property type="evidence" value="ECO:0007669"/>
    <property type="project" value="InterPro"/>
</dbReference>
<evidence type="ECO:0000256" key="13">
    <source>
        <dbReference type="ARBA" id="ARBA00022848"/>
    </source>
</evidence>
<comment type="catalytic activity">
    <reaction evidence="22">
        <text>trimethylamine + NADPH + O2 = trimethylamine N-oxide + NADP(+) + H2O</text>
        <dbReference type="Rhea" id="RHEA:31979"/>
        <dbReference type="ChEBI" id="CHEBI:15377"/>
        <dbReference type="ChEBI" id="CHEBI:15379"/>
        <dbReference type="ChEBI" id="CHEBI:15724"/>
        <dbReference type="ChEBI" id="CHEBI:57783"/>
        <dbReference type="ChEBI" id="CHEBI:58349"/>
        <dbReference type="ChEBI" id="CHEBI:58389"/>
        <dbReference type="EC" id="1.14.13.148"/>
    </reaction>
    <physiologicalReaction direction="left-to-right" evidence="22">
        <dbReference type="Rhea" id="RHEA:31980"/>
    </physiologicalReaction>
</comment>
<dbReference type="EC" id="1.-.-.-" evidence="24"/>
<evidence type="ECO:0000256" key="1">
    <source>
        <dbReference type="ARBA" id="ARBA00001946"/>
    </source>
</evidence>
<proteinExistence type="evidence at transcript level"/>
<dbReference type="InterPro" id="IPR050346">
    <property type="entry name" value="FMO-like"/>
</dbReference>
<evidence type="ECO:0000256" key="16">
    <source>
        <dbReference type="ARBA" id="ARBA00023002"/>
    </source>
</evidence>
<dbReference type="PANTHER" id="PTHR23023">
    <property type="entry name" value="DIMETHYLANILINE MONOOXYGENASE"/>
    <property type="match status" value="1"/>
</dbReference>
<comment type="catalytic activity">
    <reaction evidence="23">
        <text>N,N-dimethylaniline + NADPH + O2 + H(+) = N,N-dimethylaniline N-oxide + NADP(+) + H2O</text>
        <dbReference type="Rhea" id="RHEA:24468"/>
        <dbReference type="ChEBI" id="CHEBI:15377"/>
        <dbReference type="ChEBI" id="CHEBI:15378"/>
        <dbReference type="ChEBI" id="CHEBI:15379"/>
        <dbReference type="ChEBI" id="CHEBI:16269"/>
        <dbReference type="ChEBI" id="CHEBI:17735"/>
        <dbReference type="ChEBI" id="CHEBI:57783"/>
        <dbReference type="ChEBI" id="CHEBI:58349"/>
        <dbReference type="EC" id="1.14.13.8"/>
    </reaction>
    <physiologicalReaction direction="left-to-right" evidence="23">
        <dbReference type="Rhea" id="RHEA:24469"/>
    </physiologicalReaction>
</comment>
<dbReference type="InterPro" id="IPR000960">
    <property type="entry name" value="Flavin_mOase"/>
</dbReference>
<organism evidence="26">
    <name type="scientific">Cupiennius salei</name>
    <name type="common">American wandering spider</name>
    <dbReference type="NCBI Taxonomy" id="6928"/>
    <lineage>
        <taxon>Eukaryota</taxon>
        <taxon>Metazoa</taxon>
        <taxon>Ecdysozoa</taxon>
        <taxon>Arthropoda</taxon>
        <taxon>Chelicerata</taxon>
        <taxon>Arachnida</taxon>
        <taxon>Araneae</taxon>
        <taxon>Araneomorphae</taxon>
        <taxon>Entelegynae</taxon>
        <taxon>Lycosoidea</taxon>
        <taxon>Ctenidae</taxon>
        <taxon>Cupiennius</taxon>
    </lineage>
</organism>
<evidence type="ECO:0000256" key="12">
    <source>
        <dbReference type="ARBA" id="ARBA00022843"/>
    </source>
</evidence>
<evidence type="ECO:0000256" key="21">
    <source>
        <dbReference type="ARBA" id="ARBA00048041"/>
    </source>
</evidence>
<keyword evidence="18 25" id="KW-0472">Membrane</keyword>
<evidence type="ECO:0000256" key="25">
    <source>
        <dbReference type="SAM" id="Phobius"/>
    </source>
</evidence>
<keyword evidence="14" id="KW-0521">NADP</keyword>
<evidence type="ECO:0000256" key="18">
    <source>
        <dbReference type="ARBA" id="ARBA00023136"/>
    </source>
</evidence>
<evidence type="ECO:0000256" key="23">
    <source>
        <dbReference type="ARBA" id="ARBA00049443"/>
    </source>
</evidence>
<evidence type="ECO:0000256" key="3">
    <source>
        <dbReference type="ARBA" id="ARBA00004111"/>
    </source>
</evidence>
<reference evidence="26" key="1">
    <citation type="submission" date="2013-06" db="EMBL/GenBank/DDBJ databases">
        <title>Upstream open reading frames and Kozak regions of a set of assembled transcriptome sequences from the spider Cupiennius salei.</title>
        <authorList>
            <person name="French A.S."/>
            <person name="Li A.W."/>
            <person name="Meisner S."/>
            <person name="Torkkeli P.H."/>
        </authorList>
    </citation>
    <scope>NUCLEOTIDE SEQUENCE</scope>
    <source>
        <tissue evidence="26">Leg hypodermis</tissue>
    </source>
</reference>
<keyword evidence="13" id="KW-0492">Microsome</keyword>
<evidence type="ECO:0000256" key="14">
    <source>
        <dbReference type="ARBA" id="ARBA00022857"/>
    </source>
</evidence>
<comment type="cofactor">
    <cofactor evidence="1">
        <name>Mg(2+)</name>
        <dbReference type="ChEBI" id="CHEBI:18420"/>
    </cofactor>
</comment>
<comment type="cofactor">
    <cofactor evidence="2 24">
        <name>FAD</name>
        <dbReference type="ChEBI" id="CHEBI:57692"/>
    </cofactor>
</comment>
<keyword evidence="11" id="KW-0460">Magnesium</keyword>
<feature type="transmembrane region" description="Helical" evidence="25">
    <location>
        <begin position="521"/>
        <end position="537"/>
    </location>
</feature>
<keyword evidence="6" id="KW-1017">Isopeptide bond</keyword>
<comment type="similarity">
    <text evidence="5 24">Belongs to the FMO family.</text>
</comment>
<dbReference type="Pfam" id="PF00743">
    <property type="entry name" value="FMO-like"/>
    <property type="match status" value="1"/>
</dbReference>
<comment type="catalytic activity">
    <reaction evidence="20">
        <text>hypotaurine + NADH + O2 + H(+) = taurine + NAD(+) + H2O</text>
        <dbReference type="Rhea" id="RHEA:74111"/>
        <dbReference type="ChEBI" id="CHEBI:15377"/>
        <dbReference type="ChEBI" id="CHEBI:15378"/>
        <dbReference type="ChEBI" id="CHEBI:15379"/>
        <dbReference type="ChEBI" id="CHEBI:57540"/>
        <dbReference type="ChEBI" id="CHEBI:57853"/>
        <dbReference type="ChEBI" id="CHEBI:57945"/>
        <dbReference type="ChEBI" id="CHEBI:507393"/>
        <dbReference type="EC" id="1.14.13.8"/>
    </reaction>
    <physiologicalReaction direction="left-to-right" evidence="20">
        <dbReference type="Rhea" id="RHEA:74112"/>
    </physiologicalReaction>
</comment>
<sequence>MASKKMILVIGGGFGGLGAVKSLKEEGFEPVCYEKTPHKGGTWFYRHETPMGLPSIMPTTVINHSKEMGTISNYVPNKRLPNYMPHTDLLKTFNDVGEKFDCFKHFVCQREVLKVKQSADYDETGRWDVRVKNTETGEILEETYDGVMVCTGHITYPKMALYPGMEEYQGEIMHTHNLKGLEPYKGKKVVVVGIGCSGLDAAVEVSNVASQVYLSTRSGAWIFPRVGPLGLPLDFALMRRCFAYFQDMFGYKIMSWILENLFLNRRFNHNLYNLRPLHPAMCKDPVVNDLLPARVITGSVLIKKDIKCFSEKGIVFENETKVTEADVVIMATGYTWKFPFLEDDIIRTEGNRINLYKCMYPPHLKHPSLAIIGFLLPFGPGFPMGEIQCRWAVQVFSGKSLPPCQKEMMADIIKRHEENSKRFFQSPSEKMSIRVDFVQYQDEIASQIGAKPNMWKFLFTDPTLFWALMFGPSLPYQYRLQGPHKWDGARNAILTVYDRVRFPFSGEEHEKSKKLNLSSNFLIKYLMIFLLIAFWLYNSETSVKYYLLALILPYIMTWKGFFKKYFACLFLLPFYLSWSCFVSSYFVTILVPVLIASLTLH</sequence>
<dbReference type="PIRSF" id="PIRSF000332">
    <property type="entry name" value="FMO"/>
    <property type="match status" value="1"/>
</dbReference>
<evidence type="ECO:0000256" key="9">
    <source>
        <dbReference type="ARBA" id="ARBA00022824"/>
    </source>
</evidence>
<keyword evidence="17 24" id="KW-0503">Monooxygenase</keyword>
<keyword evidence="8 25" id="KW-0812">Transmembrane</keyword>
<name>T1DCI0_CUPSA</name>
<evidence type="ECO:0000256" key="6">
    <source>
        <dbReference type="ARBA" id="ARBA00022499"/>
    </source>
</evidence>
<evidence type="ECO:0000256" key="7">
    <source>
        <dbReference type="ARBA" id="ARBA00022630"/>
    </source>
</evidence>
<dbReference type="EMBL" id="GAKT01000047">
    <property type="protein sequence ID" value="JAA93015.1"/>
    <property type="molecule type" value="mRNA"/>
</dbReference>